<dbReference type="PANTHER" id="PTHR46641:SF2">
    <property type="entry name" value="FMRFAMIDE RECEPTOR"/>
    <property type="match status" value="1"/>
</dbReference>
<dbReference type="KEGG" id="lak:106176081"/>
<comment type="similarity">
    <text evidence="5">Belongs to the G-protein coupled receptor 1 family.</text>
</comment>
<keyword evidence="4 6" id="KW-0472">Membrane</keyword>
<dbReference type="InterPro" id="IPR000276">
    <property type="entry name" value="GPCR_Rhodpsn"/>
</dbReference>
<dbReference type="GO" id="GO:0004930">
    <property type="term" value="F:G protein-coupled receptor activity"/>
    <property type="evidence" value="ECO:0007669"/>
    <property type="project" value="UniProtKB-KW"/>
</dbReference>
<dbReference type="PANTHER" id="PTHR46641">
    <property type="entry name" value="FMRFAMIDE RECEPTOR-RELATED"/>
    <property type="match status" value="1"/>
</dbReference>
<evidence type="ECO:0000259" key="7">
    <source>
        <dbReference type="PROSITE" id="PS50262"/>
    </source>
</evidence>
<dbReference type="InParanoid" id="A0A1S3JTT3"/>
<dbReference type="RefSeq" id="XP_013413757.1">
    <property type="nucleotide sequence ID" value="XM_013558303.1"/>
</dbReference>
<dbReference type="Proteomes" id="UP000085678">
    <property type="component" value="Unplaced"/>
</dbReference>
<feature type="transmembrane region" description="Helical" evidence="6">
    <location>
        <begin position="142"/>
        <end position="159"/>
    </location>
</feature>
<feature type="domain" description="G-protein coupled receptors family 1 profile" evidence="7">
    <location>
        <begin position="36"/>
        <end position="308"/>
    </location>
</feature>
<feature type="transmembrane region" description="Helical" evidence="6">
    <location>
        <begin position="193"/>
        <end position="217"/>
    </location>
</feature>
<feature type="transmembrane region" description="Helical" evidence="6">
    <location>
        <begin position="250"/>
        <end position="271"/>
    </location>
</feature>
<protein>
    <submittedName>
        <fullName evidence="9">FMRFamide receptor-like</fullName>
    </submittedName>
</protein>
<gene>
    <name evidence="9" type="primary">LOC106176081</name>
</gene>
<dbReference type="PROSITE" id="PS50262">
    <property type="entry name" value="G_PROTEIN_RECEP_F1_2"/>
    <property type="match status" value="1"/>
</dbReference>
<keyword evidence="5" id="KW-0297">G-protein coupled receptor</keyword>
<keyword evidence="5" id="KW-0675">Receptor</keyword>
<dbReference type="SUPFAM" id="SSF81321">
    <property type="entry name" value="Family A G protein-coupled receptor-like"/>
    <property type="match status" value="1"/>
</dbReference>
<keyword evidence="5" id="KW-0807">Transducer</keyword>
<comment type="subcellular location">
    <subcellularLocation>
        <location evidence="1">Membrane</location>
    </subcellularLocation>
</comment>
<dbReference type="GO" id="GO:0016020">
    <property type="term" value="C:membrane"/>
    <property type="evidence" value="ECO:0007669"/>
    <property type="project" value="UniProtKB-SubCell"/>
</dbReference>
<dbReference type="GeneID" id="106176081"/>
<dbReference type="PROSITE" id="PS00237">
    <property type="entry name" value="G_PROTEIN_RECEP_F1_1"/>
    <property type="match status" value="1"/>
</dbReference>
<evidence type="ECO:0000256" key="4">
    <source>
        <dbReference type="ARBA" id="ARBA00023136"/>
    </source>
</evidence>
<evidence type="ECO:0000256" key="2">
    <source>
        <dbReference type="ARBA" id="ARBA00022692"/>
    </source>
</evidence>
<evidence type="ECO:0000256" key="5">
    <source>
        <dbReference type="RuleBase" id="RU000688"/>
    </source>
</evidence>
<sequence>MNGTTQNCSRVEEITVYTFVIHVCLIGSLCTLGLIGNTLSLIVFFRYKARSVTFYLLRPVAIADNVLLLMTIAMMVLPAVYPALGVMELPNREEARITTWAWPLGMTAQTVSIWSLILVALDRYMSVCKPFKAESFRNLKGARIGISVVIIFSVLYNAPRLLEMRPEEMIDACTNTTRYYLENVLLAFPAYRIGYFIVSYTVINIIIPLFVLSYMNVHLIRELRKSRKARCRLRFMSPSLQKEDDLMTKLSILIVIVFIACQAPSLLTQILNVSEDYLDDQTLLFRQYYVPFSNALVVLNSSLNFVIYCVFCSGFRRALIGMFLHKSLEQSNCDSNKYSSVVEETNV</sequence>
<evidence type="ECO:0000256" key="3">
    <source>
        <dbReference type="ARBA" id="ARBA00022989"/>
    </source>
</evidence>
<dbReference type="AlphaFoldDB" id="A0A1S3JTT3"/>
<dbReference type="SMART" id="SM01381">
    <property type="entry name" value="7TM_GPCR_Srsx"/>
    <property type="match status" value="1"/>
</dbReference>
<feature type="transmembrane region" description="Helical" evidence="6">
    <location>
        <begin position="291"/>
        <end position="315"/>
    </location>
</feature>
<dbReference type="Gene3D" id="1.20.1070.10">
    <property type="entry name" value="Rhodopsin 7-helix transmembrane proteins"/>
    <property type="match status" value="1"/>
</dbReference>
<feature type="transmembrane region" description="Helical" evidence="6">
    <location>
        <begin position="100"/>
        <end position="121"/>
    </location>
</feature>
<evidence type="ECO:0000313" key="9">
    <source>
        <dbReference type="RefSeq" id="XP_013413757.1"/>
    </source>
</evidence>
<reference evidence="9" key="1">
    <citation type="submission" date="2025-08" db="UniProtKB">
        <authorList>
            <consortium name="RefSeq"/>
        </authorList>
    </citation>
    <scope>IDENTIFICATION</scope>
    <source>
        <tissue evidence="9">Gonads</tissue>
    </source>
</reference>
<proteinExistence type="inferred from homology"/>
<feature type="transmembrane region" description="Helical" evidence="6">
    <location>
        <begin position="19"/>
        <end position="44"/>
    </location>
</feature>
<dbReference type="PRINTS" id="PR00237">
    <property type="entry name" value="GPCRRHODOPSN"/>
</dbReference>
<name>A0A1S3JTT3_LINAN</name>
<keyword evidence="2 5" id="KW-0812">Transmembrane</keyword>
<feature type="transmembrane region" description="Helical" evidence="6">
    <location>
        <begin position="56"/>
        <end position="80"/>
    </location>
</feature>
<dbReference type="InterPro" id="IPR052954">
    <property type="entry name" value="GPCR-Ligand_Int"/>
</dbReference>
<dbReference type="InterPro" id="IPR017452">
    <property type="entry name" value="GPCR_Rhodpsn_7TM"/>
</dbReference>
<accession>A0A1S3JTT3</accession>
<organism evidence="8 9">
    <name type="scientific">Lingula anatina</name>
    <name type="common">Brachiopod</name>
    <name type="synonym">Lingula unguis</name>
    <dbReference type="NCBI Taxonomy" id="7574"/>
    <lineage>
        <taxon>Eukaryota</taxon>
        <taxon>Metazoa</taxon>
        <taxon>Spiralia</taxon>
        <taxon>Lophotrochozoa</taxon>
        <taxon>Brachiopoda</taxon>
        <taxon>Linguliformea</taxon>
        <taxon>Lingulata</taxon>
        <taxon>Lingulida</taxon>
        <taxon>Linguloidea</taxon>
        <taxon>Lingulidae</taxon>
        <taxon>Lingula</taxon>
    </lineage>
</organism>
<evidence type="ECO:0000256" key="6">
    <source>
        <dbReference type="SAM" id="Phobius"/>
    </source>
</evidence>
<evidence type="ECO:0000256" key="1">
    <source>
        <dbReference type="ARBA" id="ARBA00004370"/>
    </source>
</evidence>
<dbReference type="Pfam" id="PF00001">
    <property type="entry name" value="7tm_1"/>
    <property type="match status" value="1"/>
</dbReference>
<keyword evidence="8" id="KW-1185">Reference proteome</keyword>
<dbReference type="CDD" id="cd14978">
    <property type="entry name" value="7tmA_FMRFamide_R-like"/>
    <property type="match status" value="1"/>
</dbReference>
<evidence type="ECO:0000313" key="8">
    <source>
        <dbReference type="Proteomes" id="UP000085678"/>
    </source>
</evidence>
<keyword evidence="3 6" id="KW-1133">Transmembrane helix</keyword>
<dbReference type="OrthoDB" id="6281784at2759"/>